<name>A0A5B8US09_9SPHI</name>
<sequence>MRIILIAFLIMITGFCSAQVKMNVYFLKNDGRYVSTRDSADYIRAVTEPDSGSTLYNVAEFYLNNKRKALGKSSTIDPPHFEGLKLEFFKSGIKKRVLNYRNMTVVDDEFQFFPSGKPYLVLKHQATSDRESRAFEDYLIEACYDSTGVALATDGSGTFKLYDDTAFKTVIETGSLKNGRRDGVCTGVDDKGKSHFEEKYENGMLISGTFSNEKGEVNTYTIARSIAPAYPGGLNVFYKYLSKKIRYPDYEREHNVQGTILMSFTVEKDGKVTGIKLINTVSPNIDAEALRVMKASPPWVPGIRYGRPVRVRYQIPIGFSLSD</sequence>
<dbReference type="InterPro" id="IPR051045">
    <property type="entry name" value="TonB-dependent_transducer"/>
</dbReference>
<evidence type="ECO:0000256" key="7">
    <source>
        <dbReference type="ARBA" id="ARBA00022927"/>
    </source>
</evidence>
<keyword evidence="12" id="KW-1185">Reference proteome</keyword>
<dbReference type="PROSITE" id="PS52015">
    <property type="entry name" value="TONB_CTD"/>
    <property type="match status" value="1"/>
</dbReference>
<dbReference type="RefSeq" id="WP_147030092.1">
    <property type="nucleotide sequence ID" value="NZ_CP042436.1"/>
</dbReference>
<keyword evidence="9" id="KW-0472">Membrane</keyword>
<comment type="subcellular location">
    <subcellularLocation>
        <location evidence="1">Cell inner membrane</location>
        <topology evidence="1">Single-pass membrane protein</topology>
        <orientation evidence="1">Periplasmic side</orientation>
    </subcellularLocation>
</comment>
<keyword evidence="3" id="KW-0813">Transport</keyword>
<organism evidence="11 12">
    <name type="scientific">Mucilaginibacter ginsenosidivorans</name>
    <dbReference type="NCBI Taxonomy" id="398053"/>
    <lineage>
        <taxon>Bacteria</taxon>
        <taxon>Pseudomonadati</taxon>
        <taxon>Bacteroidota</taxon>
        <taxon>Sphingobacteriia</taxon>
        <taxon>Sphingobacteriales</taxon>
        <taxon>Sphingobacteriaceae</taxon>
        <taxon>Mucilaginibacter</taxon>
    </lineage>
</organism>
<dbReference type="Gene3D" id="3.30.1150.10">
    <property type="match status" value="1"/>
</dbReference>
<keyword evidence="4" id="KW-1003">Cell membrane</keyword>
<keyword evidence="7" id="KW-0653">Protein transport</keyword>
<dbReference type="SUPFAM" id="SSF74653">
    <property type="entry name" value="TolA/TonB C-terminal domain"/>
    <property type="match status" value="1"/>
</dbReference>
<keyword evidence="8" id="KW-1133">Transmembrane helix</keyword>
<evidence type="ECO:0000256" key="2">
    <source>
        <dbReference type="ARBA" id="ARBA00006555"/>
    </source>
</evidence>
<gene>
    <name evidence="11" type="ORF">FRZ54_02585</name>
</gene>
<comment type="similarity">
    <text evidence="2">Belongs to the TonB family.</text>
</comment>
<keyword evidence="6" id="KW-0812">Transmembrane</keyword>
<dbReference type="GO" id="GO:0015031">
    <property type="term" value="P:protein transport"/>
    <property type="evidence" value="ECO:0007669"/>
    <property type="project" value="UniProtKB-KW"/>
</dbReference>
<dbReference type="InterPro" id="IPR037682">
    <property type="entry name" value="TonB_C"/>
</dbReference>
<evidence type="ECO:0000256" key="9">
    <source>
        <dbReference type="ARBA" id="ARBA00023136"/>
    </source>
</evidence>
<keyword evidence="5" id="KW-0997">Cell inner membrane</keyword>
<evidence type="ECO:0000256" key="4">
    <source>
        <dbReference type="ARBA" id="ARBA00022475"/>
    </source>
</evidence>
<evidence type="ECO:0000256" key="6">
    <source>
        <dbReference type="ARBA" id="ARBA00022692"/>
    </source>
</evidence>
<dbReference type="PANTHER" id="PTHR33446:SF2">
    <property type="entry name" value="PROTEIN TONB"/>
    <property type="match status" value="1"/>
</dbReference>
<evidence type="ECO:0000256" key="3">
    <source>
        <dbReference type="ARBA" id="ARBA00022448"/>
    </source>
</evidence>
<accession>A0A5B8US09</accession>
<dbReference type="InterPro" id="IPR006260">
    <property type="entry name" value="TonB/TolA_C"/>
</dbReference>
<dbReference type="GO" id="GO:0098797">
    <property type="term" value="C:plasma membrane protein complex"/>
    <property type="evidence" value="ECO:0007669"/>
    <property type="project" value="TreeGrafter"/>
</dbReference>
<evidence type="ECO:0000259" key="10">
    <source>
        <dbReference type="PROSITE" id="PS52015"/>
    </source>
</evidence>
<evidence type="ECO:0000256" key="1">
    <source>
        <dbReference type="ARBA" id="ARBA00004383"/>
    </source>
</evidence>
<feature type="domain" description="TonB C-terminal" evidence="10">
    <location>
        <begin position="232"/>
        <end position="323"/>
    </location>
</feature>
<dbReference type="PANTHER" id="PTHR33446">
    <property type="entry name" value="PROTEIN TONB-RELATED"/>
    <property type="match status" value="1"/>
</dbReference>
<protein>
    <submittedName>
        <fullName evidence="11">Energy transducer TonB</fullName>
    </submittedName>
</protein>
<dbReference type="NCBIfam" id="TIGR01352">
    <property type="entry name" value="tonB_Cterm"/>
    <property type="match status" value="1"/>
</dbReference>
<dbReference type="Proteomes" id="UP000321479">
    <property type="component" value="Chromosome"/>
</dbReference>
<dbReference type="GO" id="GO:0055085">
    <property type="term" value="P:transmembrane transport"/>
    <property type="evidence" value="ECO:0007669"/>
    <property type="project" value="InterPro"/>
</dbReference>
<dbReference type="EMBL" id="CP042436">
    <property type="protein sequence ID" value="QEC61515.1"/>
    <property type="molecule type" value="Genomic_DNA"/>
</dbReference>
<dbReference type="OrthoDB" id="649093at2"/>
<evidence type="ECO:0000256" key="8">
    <source>
        <dbReference type="ARBA" id="ARBA00022989"/>
    </source>
</evidence>
<evidence type="ECO:0000256" key="5">
    <source>
        <dbReference type="ARBA" id="ARBA00022519"/>
    </source>
</evidence>
<evidence type="ECO:0000313" key="12">
    <source>
        <dbReference type="Proteomes" id="UP000321479"/>
    </source>
</evidence>
<dbReference type="GO" id="GO:0031992">
    <property type="term" value="F:energy transducer activity"/>
    <property type="evidence" value="ECO:0007669"/>
    <property type="project" value="TreeGrafter"/>
</dbReference>
<evidence type="ECO:0000313" key="11">
    <source>
        <dbReference type="EMBL" id="QEC61515.1"/>
    </source>
</evidence>
<reference evidence="11 12" key="1">
    <citation type="journal article" date="2017" name="Curr. Microbiol.">
        <title>Mucilaginibacter ginsenosidivorans sp. nov., Isolated from Soil of Ginseng Field.</title>
        <authorList>
            <person name="Kim M.M."/>
            <person name="Siddiqi M.Z."/>
            <person name="Im W.T."/>
        </authorList>
    </citation>
    <scope>NUCLEOTIDE SEQUENCE [LARGE SCALE GENOMIC DNA]</scope>
    <source>
        <strain evidence="11 12">Gsoil 3017</strain>
    </source>
</reference>
<proteinExistence type="inferred from homology"/>
<dbReference type="KEGG" id="mgin:FRZ54_02585"/>
<dbReference type="Pfam" id="PF03544">
    <property type="entry name" value="TonB_C"/>
    <property type="match status" value="1"/>
</dbReference>
<dbReference type="AlphaFoldDB" id="A0A5B8US09"/>